<dbReference type="SMART" id="SM01060">
    <property type="entry name" value="Catalase"/>
    <property type="match status" value="1"/>
</dbReference>
<dbReference type="AlphaFoldDB" id="A0A2U1T178"/>
<evidence type="ECO:0000256" key="3">
    <source>
        <dbReference type="ARBA" id="ARBA00022617"/>
    </source>
</evidence>
<dbReference type="PROSITE" id="PS00437">
    <property type="entry name" value="CATALASE_1"/>
    <property type="match status" value="1"/>
</dbReference>
<keyword evidence="4 9" id="KW-0479">Metal-binding</keyword>
<dbReference type="Pfam" id="PF00199">
    <property type="entry name" value="Catalase"/>
    <property type="match status" value="1"/>
</dbReference>
<evidence type="ECO:0000256" key="5">
    <source>
        <dbReference type="ARBA" id="ARBA00023002"/>
    </source>
</evidence>
<keyword evidence="7 10" id="KW-0376">Hydrogen peroxide</keyword>
<feature type="compositionally biased region" description="Low complexity" evidence="11">
    <location>
        <begin position="17"/>
        <end position="30"/>
    </location>
</feature>
<feature type="region of interest" description="Disordered" evidence="11">
    <location>
        <begin position="1"/>
        <end position="41"/>
    </location>
</feature>
<dbReference type="InterPro" id="IPR002226">
    <property type="entry name" value="Catalase_haem_BS"/>
</dbReference>
<dbReference type="InterPro" id="IPR024711">
    <property type="entry name" value="Catalase_clade1/3"/>
</dbReference>
<feature type="domain" description="Catalase core" evidence="12">
    <location>
        <begin position="57"/>
        <end position="441"/>
    </location>
</feature>
<evidence type="ECO:0000256" key="7">
    <source>
        <dbReference type="ARBA" id="ARBA00023324"/>
    </source>
</evidence>
<keyword evidence="6 9" id="KW-0408">Iron</keyword>
<dbReference type="PROSITE" id="PS00438">
    <property type="entry name" value="CATALASE_2"/>
    <property type="match status" value="1"/>
</dbReference>
<dbReference type="EC" id="1.11.1.6" evidence="10"/>
<evidence type="ECO:0000256" key="8">
    <source>
        <dbReference type="PIRSR" id="PIRSR038928-1"/>
    </source>
</evidence>
<gene>
    <name evidence="13" type="ORF">DF220_07160</name>
</gene>
<evidence type="ECO:0000313" key="13">
    <source>
        <dbReference type="EMBL" id="PWB97629.1"/>
    </source>
</evidence>
<feature type="active site" evidence="8">
    <location>
        <position position="176"/>
    </location>
</feature>
<evidence type="ECO:0000259" key="12">
    <source>
        <dbReference type="SMART" id="SM01060"/>
    </source>
</evidence>
<dbReference type="GO" id="GO:0042542">
    <property type="term" value="P:response to hydrogen peroxide"/>
    <property type="evidence" value="ECO:0007669"/>
    <property type="project" value="TreeGrafter"/>
</dbReference>
<dbReference type="InterPro" id="IPR020835">
    <property type="entry name" value="Catalase_sf"/>
</dbReference>
<keyword evidence="5 10" id="KW-0560">Oxidoreductase</keyword>
<protein>
    <recommendedName>
        <fullName evidence="10">Catalase</fullName>
        <ecNumber evidence="10">1.11.1.6</ecNumber>
    </recommendedName>
</protein>
<evidence type="ECO:0000256" key="6">
    <source>
        <dbReference type="ARBA" id="ARBA00023004"/>
    </source>
</evidence>
<sequence length="548" mass="60846">MLNARLGTRPASPPRPITGSPSTRPRSPSGAYAPPALPNSFNVHNNNQGVLVSNYTTTQAGAPIASDEFSLTNGPDGITALHDRFLVEKLASFNRERVPERNPHAKGGGAFGEFTVTEDVSKYTKAAVFQPGATSETLLRFSSVAGEQGSPDTWRDVRGFALRFYTTEGNYDVVGNNTPVFFLRDGMKFPDFIHSQKRMGATGLRNADAQWDFWTLSPESAHQVTYLMGDRGISKSWRHLNGYGSHTYQWINAEGERFWVQYHFKSRLGVELMEAAEAERIAGADADYYRRDLFEAIANGDYPTWDVSVQVMPYEDAKTYRFNPFDMTKTWSHQDYPLIPVGHFTLNRNPRNFFAEIEQAAFSPSNLVPGIDISPDKMLMARVFAYPDAQRNRIGANYNQLPVNQPHASEARNYQHEGQMQYQFNAETVPVYVPNSFGTPVADPAVAGEGGWESDGELIRAAQTLHSEDDDFGQAGTLYREVFTDESKARFHETLIGQYSALTIDVIKARFIWYWTSVDSTLGATIAAAVGHGDQTANEAAEPVGTAV</sequence>
<dbReference type="PRINTS" id="PR00067">
    <property type="entry name" value="CATALASE"/>
</dbReference>
<dbReference type="InterPro" id="IPR018028">
    <property type="entry name" value="Catalase"/>
</dbReference>
<evidence type="ECO:0000256" key="2">
    <source>
        <dbReference type="ARBA" id="ARBA00022559"/>
    </source>
</evidence>
<evidence type="ECO:0000256" key="9">
    <source>
        <dbReference type="PIRSR" id="PIRSR038928-2"/>
    </source>
</evidence>
<comment type="similarity">
    <text evidence="1 10">Belongs to the catalase family.</text>
</comment>
<proteinExistence type="inferred from homology"/>
<evidence type="ECO:0000256" key="10">
    <source>
        <dbReference type="RuleBase" id="RU000498"/>
    </source>
</evidence>
<dbReference type="Gene3D" id="2.40.180.10">
    <property type="entry name" value="Catalase core domain"/>
    <property type="match status" value="1"/>
</dbReference>
<dbReference type="GO" id="GO:0046872">
    <property type="term" value="F:metal ion binding"/>
    <property type="evidence" value="ECO:0007669"/>
    <property type="project" value="UniProtKB-KW"/>
</dbReference>
<dbReference type="PIRSF" id="PIRSF038928">
    <property type="entry name" value="Catalase_clade1-3"/>
    <property type="match status" value="1"/>
</dbReference>
<dbReference type="FunFam" id="2.40.180.10:FF:000001">
    <property type="entry name" value="Catalase"/>
    <property type="match status" value="1"/>
</dbReference>
<keyword evidence="14" id="KW-1185">Reference proteome</keyword>
<feature type="binding site" description="axial binding residue" evidence="9">
    <location>
        <position position="386"/>
    </location>
    <ligand>
        <name>heme</name>
        <dbReference type="ChEBI" id="CHEBI:30413"/>
    </ligand>
    <ligandPart>
        <name>Fe</name>
        <dbReference type="ChEBI" id="CHEBI:18248"/>
    </ligandPart>
</feature>
<dbReference type="GO" id="GO:0020037">
    <property type="term" value="F:heme binding"/>
    <property type="evidence" value="ECO:0007669"/>
    <property type="project" value="InterPro"/>
</dbReference>
<dbReference type="InterPro" id="IPR011614">
    <property type="entry name" value="Catalase_core"/>
</dbReference>
<dbReference type="EMBL" id="QEEX01000001">
    <property type="protein sequence ID" value="PWB97629.1"/>
    <property type="molecule type" value="Genomic_DNA"/>
</dbReference>
<name>A0A2U1T178_9MICO</name>
<evidence type="ECO:0000256" key="4">
    <source>
        <dbReference type="ARBA" id="ARBA00022723"/>
    </source>
</evidence>
<keyword evidence="3 9" id="KW-0349">Heme</keyword>
<dbReference type="PROSITE" id="PS51402">
    <property type="entry name" value="CATALASE_3"/>
    <property type="match status" value="1"/>
</dbReference>
<dbReference type="PANTHER" id="PTHR11465">
    <property type="entry name" value="CATALASE"/>
    <property type="match status" value="1"/>
</dbReference>
<reference evidence="14" key="1">
    <citation type="submission" date="2018-04" db="EMBL/GenBank/DDBJ databases">
        <authorList>
            <person name="Liu S."/>
            <person name="Wang Z."/>
            <person name="Li J."/>
        </authorList>
    </citation>
    <scope>NUCLEOTIDE SEQUENCE [LARGE SCALE GENOMIC DNA]</scope>
    <source>
        <strain evidence="14">S1194</strain>
    </source>
</reference>
<comment type="catalytic activity">
    <reaction evidence="10">
        <text>2 H2O2 = O2 + 2 H2O</text>
        <dbReference type="Rhea" id="RHEA:20309"/>
        <dbReference type="ChEBI" id="CHEBI:15377"/>
        <dbReference type="ChEBI" id="CHEBI:15379"/>
        <dbReference type="ChEBI" id="CHEBI:16240"/>
        <dbReference type="EC" id="1.11.1.6"/>
    </reaction>
</comment>
<dbReference type="GO" id="GO:0005737">
    <property type="term" value="C:cytoplasm"/>
    <property type="evidence" value="ECO:0007669"/>
    <property type="project" value="TreeGrafter"/>
</dbReference>
<feature type="active site" evidence="8">
    <location>
        <position position="104"/>
    </location>
</feature>
<evidence type="ECO:0000256" key="1">
    <source>
        <dbReference type="ARBA" id="ARBA00005329"/>
    </source>
</evidence>
<dbReference type="Pfam" id="PF06628">
    <property type="entry name" value="Catalase-rel"/>
    <property type="match status" value="1"/>
</dbReference>
<dbReference type="PANTHER" id="PTHR11465:SF9">
    <property type="entry name" value="CATALASE"/>
    <property type="match status" value="1"/>
</dbReference>
<evidence type="ECO:0000313" key="14">
    <source>
        <dbReference type="Proteomes" id="UP000244978"/>
    </source>
</evidence>
<dbReference type="SUPFAM" id="SSF56634">
    <property type="entry name" value="Heme-dependent catalase-like"/>
    <property type="match status" value="1"/>
</dbReference>
<dbReference type="GO" id="GO:0004096">
    <property type="term" value="F:catalase activity"/>
    <property type="evidence" value="ECO:0007669"/>
    <property type="project" value="UniProtKB-EC"/>
</dbReference>
<keyword evidence="2 10" id="KW-0575">Peroxidase</keyword>
<comment type="cofactor">
    <cofactor evidence="9">
        <name>heme</name>
        <dbReference type="ChEBI" id="CHEBI:30413"/>
    </cofactor>
</comment>
<comment type="caution">
    <text evidence="13">The sequence shown here is derived from an EMBL/GenBank/DDBJ whole genome shotgun (WGS) entry which is preliminary data.</text>
</comment>
<dbReference type="InterPro" id="IPR024708">
    <property type="entry name" value="Catalase_AS"/>
</dbReference>
<organism evidence="13 14">
    <name type="scientific">Homoserinimonas hongtaonis</name>
    <dbReference type="NCBI Taxonomy" id="2079791"/>
    <lineage>
        <taxon>Bacteria</taxon>
        <taxon>Bacillati</taxon>
        <taxon>Actinomycetota</taxon>
        <taxon>Actinomycetes</taxon>
        <taxon>Micrococcales</taxon>
        <taxon>Microbacteriaceae</taxon>
        <taxon>Homoserinimonas</taxon>
    </lineage>
</organism>
<dbReference type="InterPro" id="IPR010582">
    <property type="entry name" value="Catalase_immune_responsive"/>
</dbReference>
<dbReference type="GO" id="GO:0042744">
    <property type="term" value="P:hydrogen peroxide catabolic process"/>
    <property type="evidence" value="ECO:0007669"/>
    <property type="project" value="UniProtKB-KW"/>
</dbReference>
<accession>A0A2U1T178</accession>
<dbReference type="Proteomes" id="UP000244978">
    <property type="component" value="Unassembled WGS sequence"/>
</dbReference>
<evidence type="ECO:0000256" key="11">
    <source>
        <dbReference type="SAM" id="MobiDB-lite"/>
    </source>
</evidence>